<dbReference type="STRING" id="690307.A0A1L9X544"/>
<keyword evidence="2" id="KW-0378">Hydrolase</keyword>
<keyword evidence="4" id="KW-0863">Zinc-finger</keyword>
<dbReference type="PANTHER" id="PTHR12801:SF114">
    <property type="entry name" value="EXONUCLEASE, PUTATIVE (AFU_ORTHOLOGUE AFUA_7G00870)-RELATED"/>
    <property type="match status" value="1"/>
</dbReference>
<gene>
    <name evidence="7" type="ORF">ASPACDRAFT_1885118</name>
</gene>
<sequence length="488" mass="53405">MTMTQISSSPRQPGTVSTASAVDRTCPTCQQLFESVELLRQHQIYKWHRLACPSCLKTFVTADAVSQHQRAAHGSTSTARGSSSFPSQPYGGTVAKRLTSASSAQPSEPSCADAKNQQHLRLAYLTSLGEGALLPIEKPVQSPSVAVEPVTLRKSDSITTTTTITTTSPSSSSRTTTTATTTITLPVLTKQDLLLARLLPRCHSTTCLSTQGYNFLTVEPPWAQPWNGAVPRSLFQHIPTHSTSTPPRARKAVVIDCEMVMTEDPYGRDRSYNGLAYLAAVDFLTGEVLIDRYVRPSGRVTRWMTRITGITPESMNAAILHGQAFESWQAARQGLWEHIDRDTVLIGHALHNDLNALGIIHPRVVDTAIVTAEAVFSTRWGEARRFPRLWGLKTLAMAMLGRQIQASSQGHSAVEDALATRDVLLWGQENTVLLGEWARRERRLRDDVLGVGLSDSDSESDSAFWSDFDGDSLSSRSDYISISDPCGI</sequence>
<dbReference type="SMART" id="SM00355">
    <property type="entry name" value="ZnF_C2H2"/>
    <property type="match status" value="2"/>
</dbReference>
<evidence type="ECO:0000256" key="1">
    <source>
        <dbReference type="ARBA" id="ARBA00022722"/>
    </source>
</evidence>
<dbReference type="InterPro" id="IPR012337">
    <property type="entry name" value="RNaseH-like_sf"/>
</dbReference>
<evidence type="ECO:0000259" key="6">
    <source>
        <dbReference type="PROSITE" id="PS50157"/>
    </source>
</evidence>
<dbReference type="InterPro" id="IPR036397">
    <property type="entry name" value="RNaseH_sf"/>
</dbReference>
<keyword evidence="3" id="KW-0269">Exonuclease</keyword>
<dbReference type="Proteomes" id="UP000184546">
    <property type="component" value="Unassembled WGS sequence"/>
</dbReference>
<keyword evidence="4" id="KW-0862">Zinc</keyword>
<accession>A0A1L9X544</accession>
<dbReference type="GO" id="GO:0000027">
    <property type="term" value="P:ribosomal large subunit assembly"/>
    <property type="evidence" value="ECO:0007669"/>
    <property type="project" value="TreeGrafter"/>
</dbReference>
<dbReference type="PROSITE" id="PS50157">
    <property type="entry name" value="ZINC_FINGER_C2H2_2"/>
    <property type="match status" value="1"/>
</dbReference>
<dbReference type="CDD" id="cd06137">
    <property type="entry name" value="DEDDh_RNase"/>
    <property type="match status" value="1"/>
</dbReference>
<keyword evidence="1" id="KW-0540">Nuclease</keyword>
<dbReference type="Pfam" id="PF00929">
    <property type="entry name" value="RNase_T"/>
    <property type="match status" value="1"/>
</dbReference>
<protein>
    <recommendedName>
        <fullName evidence="6">C2H2-type domain-containing protein</fullName>
    </recommendedName>
</protein>
<dbReference type="Gene3D" id="3.30.420.10">
    <property type="entry name" value="Ribonuclease H-like superfamily/Ribonuclease H"/>
    <property type="match status" value="1"/>
</dbReference>
<dbReference type="InterPro" id="IPR013087">
    <property type="entry name" value="Znf_C2H2_type"/>
</dbReference>
<dbReference type="OMA" id="PXCEREN"/>
<evidence type="ECO:0000256" key="3">
    <source>
        <dbReference type="ARBA" id="ARBA00022839"/>
    </source>
</evidence>
<dbReference type="InterPro" id="IPR013520">
    <property type="entry name" value="Ribonucl_H"/>
</dbReference>
<evidence type="ECO:0000313" key="7">
    <source>
        <dbReference type="EMBL" id="OJK03586.1"/>
    </source>
</evidence>
<dbReference type="SUPFAM" id="SSF53098">
    <property type="entry name" value="Ribonuclease H-like"/>
    <property type="match status" value="1"/>
</dbReference>
<dbReference type="Gene3D" id="3.30.160.60">
    <property type="entry name" value="Classic Zinc Finger"/>
    <property type="match status" value="1"/>
</dbReference>
<dbReference type="RefSeq" id="XP_020059925.1">
    <property type="nucleotide sequence ID" value="XM_020198389.1"/>
</dbReference>
<dbReference type="GO" id="GO:0006364">
    <property type="term" value="P:rRNA processing"/>
    <property type="evidence" value="ECO:0007669"/>
    <property type="project" value="TreeGrafter"/>
</dbReference>
<dbReference type="GO" id="GO:0004527">
    <property type="term" value="F:exonuclease activity"/>
    <property type="evidence" value="ECO:0007669"/>
    <property type="project" value="UniProtKB-KW"/>
</dbReference>
<organism evidence="7 8">
    <name type="scientific">Aspergillus aculeatus (strain ATCC 16872 / CBS 172.66 / WB 5094)</name>
    <dbReference type="NCBI Taxonomy" id="690307"/>
    <lineage>
        <taxon>Eukaryota</taxon>
        <taxon>Fungi</taxon>
        <taxon>Dikarya</taxon>
        <taxon>Ascomycota</taxon>
        <taxon>Pezizomycotina</taxon>
        <taxon>Eurotiomycetes</taxon>
        <taxon>Eurotiomycetidae</taxon>
        <taxon>Eurotiales</taxon>
        <taxon>Aspergillaceae</taxon>
        <taxon>Aspergillus</taxon>
        <taxon>Aspergillus subgen. Circumdati</taxon>
    </lineage>
</organism>
<feature type="region of interest" description="Disordered" evidence="5">
    <location>
        <begin position="1"/>
        <end position="20"/>
    </location>
</feature>
<feature type="compositionally biased region" description="Polar residues" evidence="5">
    <location>
        <begin position="71"/>
        <end position="87"/>
    </location>
</feature>
<dbReference type="EMBL" id="KV878971">
    <property type="protein sequence ID" value="OJK03586.1"/>
    <property type="molecule type" value="Genomic_DNA"/>
</dbReference>
<dbReference type="GO" id="GO:0005634">
    <property type="term" value="C:nucleus"/>
    <property type="evidence" value="ECO:0007669"/>
    <property type="project" value="TreeGrafter"/>
</dbReference>
<dbReference type="InterPro" id="IPR047021">
    <property type="entry name" value="REXO1/3/4-like"/>
</dbReference>
<dbReference type="AlphaFoldDB" id="A0A1L9X544"/>
<evidence type="ECO:0000256" key="4">
    <source>
        <dbReference type="PROSITE-ProRule" id="PRU00042"/>
    </source>
</evidence>
<feature type="region of interest" description="Disordered" evidence="5">
    <location>
        <begin position="71"/>
        <end position="93"/>
    </location>
</feature>
<reference evidence="8" key="1">
    <citation type="journal article" date="2017" name="Genome Biol.">
        <title>Comparative genomics reveals high biological diversity and specific adaptations in the industrially and medically important fungal genus Aspergillus.</title>
        <authorList>
            <person name="de Vries R.P."/>
            <person name="Riley R."/>
            <person name="Wiebenga A."/>
            <person name="Aguilar-Osorio G."/>
            <person name="Amillis S."/>
            <person name="Uchima C.A."/>
            <person name="Anderluh G."/>
            <person name="Asadollahi M."/>
            <person name="Askin M."/>
            <person name="Barry K."/>
            <person name="Battaglia E."/>
            <person name="Bayram O."/>
            <person name="Benocci T."/>
            <person name="Braus-Stromeyer S.A."/>
            <person name="Caldana C."/>
            <person name="Canovas D."/>
            <person name="Cerqueira G.C."/>
            <person name="Chen F."/>
            <person name="Chen W."/>
            <person name="Choi C."/>
            <person name="Clum A."/>
            <person name="Dos Santos R.A."/>
            <person name="Damasio A.R."/>
            <person name="Diallinas G."/>
            <person name="Emri T."/>
            <person name="Fekete E."/>
            <person name="Flipphi M."/>
            <person name="Freyberg S."/>
            <person name="Gallo A."/>
            <person name="Gournas C."/>
            <person name="Habgood R."/>
            <person name="Hainaut M."/>
            <person name="Harispe M.L."/>
            <person name="Henrissat B."/>
            <person name="Hilden K.S."/>
            <person name="Hope R."/>
            <person name="Hossain A."/>
            <person name="Karabika E."/>
            <person name="Karaffa L."/>
            <person name="Karanyi Z."/>
            <person name="Krasevec N."/>
            <person name="Kuo A."/>
            <person name="Kusch H."/>
            <person name="LaButti K."/>
            <person name="Lagendijk E.L."/>
            <person name="Lapidus A."/>
            <person name="Levasseur A."/>
            <person name="Lindquist E."/>
            <person name="Lipzen A."/>
            <person name="Logrieco A.F."/>
            <person name="MacCabe A."/>
            <person name="Maekelae M.R."/>
            <person name="Malavazi I."/>
            <person name="Melin P."/>
            <person name="Meyer V."/>
            <person name="Mielnichuk N."/>
            <person name="Miskei M."/>
            <person name="Molnar A.P."/>
            <person name="Mule G."/>
            <person name="Ngan C.Y."/>
            <person name="Orejas M."/>
            <person name="Orosz E."/>
            <person name="Ouedraogo J.P."/>
            <person name="Overkamp K.M."/>
            <person name="Park H.-S."/>
            <person name="Perrone G."/>
            <person name="Piumi F."/>
            <person name="Punt P.J."/>
            <person name="Ram A.F."/>
            <person name="Ramon A."/>
            <person name="Rauscher S."/>
            <person name="Record E."/>
            <person name="Riano-Pachon D.M."/>
            <person name="Robert V."/>
            <person name="Roehrig J."/>
            <person name="Ruller R."/>
            <person name="Salamov A."/>
            <person name="Salih N.S."/>
            <person name="Samson R.A."/>
            <person name="Sandor E."/>
            <person name="Sanguinetti M."/>
            <person name="Schuetze T."/>
            <person name="Sepcic K."/>
            <person name="Shelest E."/>
            <person name="Sherlock G."/>
            <person name="Sophianopoulou V."/>
            <person name="Squina F.M."/>
            <person name="Sun H."/>
            <person name="Susca A."/>
            <person name="Todd R.B."/>
            <person name="Tsang A."/>
            <person name="Unkles S.E."/>
            <person name="van de Wiele N."/>
            <person name="van Rossen-Uffink D."/>
            <person name="Oliveira J.V."/>
            <person name="Vesth T.C."/>
            <person name="Visser J."/>
            <person name="Yu J.-H."/>
            <person name="Zhou M."/>
            <person name="Andersen M.R."/>
            <person name="Archer D.B."/>
            <person name="Baker S.E."/>
            <person name="Benoit I."/>
            <person name="Brakhage A.A."/>
            <person name="Braus G.H."/>
            <person name="Fischer R."/>
            <person name="Frisvad J.C."/>
            <person name="Goldman G.H."/>
            <person name="Houbraken J."/>
            <person name="Oakley B."/>
            <person name="Pocsi I."/>
            <person name="Scazzocchio C."/>
            <person name="Seiboth B."/>
            <person name="vanKuyk P.A."/>
            <person name="Wortman J."/>
            <person name="Dyer P.S."/>
            <person name="Grigoriev I.V."/>
        </authorList>
    </citation>
    <scope>NUCLEOTIDE SEQUENCE [LARGE SCALE GENOMIC DNA]</scope>
    <source>
        <strain evidence="8">ATCC 16872 / CBS 172.66 / WB 5094</strain>
    </source>
</reference>
<keyword evidence="4" id="KW-0479">Metal-binding</keyword>
<proteinExistence type="predicted"/>
<dbReference type="VEuPathDB" id="FungiDB:ASPACDRAFT_1885118"/>
<dbReference type="GO" id="GO:0003676">
    <property type="term" value="F:nucleic acid binding"/>
    <property type="evidence" value="ECO:0007669"/>
    <property type="project" value="InterPro"/>
</dbReference>
<dbReference type="GO" id="GO:0008270">
    <property type="term" value="F:zinc ion binding"/>
    <property type="evidence" value="ECO:0007669"/>
    <property type="project" value="UniProtKB-KW"/>
</dbReference>
<dbReference type="OrthoDB" id="16516at2759"/>
<evidence type="ECO:0000256" key="5">
    <source>
        <dbReference type="SAM" id="MobiDB-lite"/>
    </source>
</evidence>
<evidence type="ECO:0000313" key="8">
    <source>
        <dbReference type="Proteomes" id="UP000184546"/>
    </source>
</evidence>
<dbReference type="GeneID" id="30972203"/>
<keyword evidence="8" id="KW-1185">Reference proteome</keyword>
<dbReference type="SMART" id="SM00479">
    <property type="entry name" value="EXOIII"/>
    <property type="match status" value="1"/>
</dbReference>
<name>A0A1L9X544_ASPA1</name>
<dbReference type="PROSITE" id="PS00028">
    <property type="entry name" value="ZINC_FINGER_C2H2_1"/>
    <property type="match status" value="1"/>
</dbReference>
<evidence type="ECO:0000256" key="2">
    <source>
        <dbReference type="ARBA" id="ARBA00022801"/>
    </source>
</evidence>
<dbReference type="PANTHER" id="PTHR12801">
    <property type="entry name" value="RNA EXONUCLEASE REXO1 / RECO3 FAMILY MEMBER-RELATED"/>
    <property type="match status" value="1"/>
</dbReference>
<feature type="domain" description="C2H2-type" evidence="6">
    <location>
        <begin position="50"/>
        <end position="78"/>
    </location>
</feature>